<proteinExistence type="predicted"/>
<accession>A0A2K1Y797</accession>
<evidence type="ECO:0000313" key="2">
    <source>
        <dbReference type="Proteomes" id="UP000006729"/>
    </source>
</evidence>
<dbReference type="AlphaFoldDB" id="A0A2K1Y797"/>
<evidence type="ECO:0000313" key="1">
    <source>
        <dbReference type="EMBL" id="PNT08906.1"/>
    </source>
</evidence>
<dbReference type="Proteomes" id="UP000006729">
    <property type="component" value="Chromosome 12"/>
</dbReference>
<keyword evidence="2" id="KW-1185">Reference proteome</keyword>
<dbReference type="InParanoid" id="A0A2K1Y797"/>
<sequence>MVKDLRSAQQVLNSSQDVHLFYKKHKILNILCCSSYKENFTVKKGQIKVLSFRLSKITQDTRKREVSSCEKAADNQARSPINLHFVKLPGGVFK</sequence>
<gene>
    <name evidence="1" type="ORF">POPTR_012G015200</name>
</gene>
<dbReference type="EMBL" id="CM009301">
    <property type="protein sequence ID" value="PNT08906.1"/>
    <property type="molecule type" value="Genomic_DNA"/>
</dbReference>
<name>A0A2K1Y797_POPTR</name>
<reference evidence="1 2" key="1">
    <citation type="journal article" date="2006" name="Science">
        <title>The genome of black cottonwood, Populus trichocarpa (Torr. &amp; Gray).</title>
        <authorList>
            <person name="Tuskan G.A."/>
            <person name="Difazio S."/>
            <person name="Jansson S."/>
            <person name="Bohlmann J."/>
            <person name="Grigoriev I."/>
            <person name="Hellsten U."/>
            <person name="Putnam N."/>
            <person name="Ralph S."/>
            <person name="Rombauts S."/>
            <person name="Salamov A."/>
            <person name="Schein J."/>
            <person name="Sterck L."/>
            <person name="Aerts A."/>
            <person name="Bhalerao R.R."/>
            <person name="Bhalerao R.P."/>
            <person name="Blaudez D."/>
            <person name="Boerjan W."/>
            <person name="Brun A."/>
            <person name="Brunner A."/>
            <person name="Busov V."/>
            <person name="Campbell M."/>
            <person name="Carlson J."/>
            <person name="Chalot M."/>
            <person name="Chapman J."/>
            <person name="Chen G.L."/>
            <person name="Cooper D."/>
            <person name="Coutinho P.M."/>
            <person name="Couturier J."/>
            <person name="Covert S."/>
            <person name="Cronk Q."/>
            <person name="Cunningham R."/>
            <person name="Davis J."/>
            <person name="Degroeve S."/>
            <person name="Dejardin A."/>
            <person name="Depamphilis C."/>
            <person name="Detter J."/>
            <person name="Dirks B."/>
            <person name="Dubchak I."/>
            <person name="Duplessis S."/>
            <person name="Ehlting J."/>
            <person name="Ellis B."/>
            <person name="Gendler K."/>
            <person name="Goodstein D."/>
            <person name="Gribskov M."/>
            <person name="Grimwood J."/>
            <person name="Groover A."/>
            <person name="Gunter L."/>
            <person name="Hamberger B."/>
            <person name="Heinze B."/>
            <person name="Helariutta Y."/>
            <person name="Henrissat B."/>
            <person name="Holligan D."/>
            <person name="Holt R."/>
            <person name="Huang W."/>
            <person name="Islam-Faridi N."/>
            <person name="Jones S."/>
            <person name="Jones-Rhoades M."/>
            <person name="Jorgensen R."/>
            <person name="Joshi C."/>
            <person name="Kangasjarvi J."/>
            <person name="Karlsson J."/>
            <person name="Kelleher C."/>
            <person name="Kirkpatrick R."/>
            <person name="Kirst M."/>
            <person name="Kohler A."/>
            <person name="Kalluri U."/>
            <person name="Larimer F."/>
            <person name="Leebens-Mack J."/>
            <person name="Leple J.C."/>
            <person name="Locascio P."/>
            <person name="Lou Y."/>
            <person name="Lucas S."/>
            <person name="Martin F."/>
            <person name="Montanini B."/>
            <person name="Napoli C."/>
            <person name="Nelson D.R."/>
            <person name="Nelson C."/>
            <person name="Nieminen K."/>
            <person name="Nilsson O."/>
            <person name="Pereda V."/>
            <person name="Peter G."/>
            <person name="Philippe R."/>
            <person name="Pilate G."/>
            <person name="Poliakov A."/>
            <person name="Razumovskaya J."/>
            <person name="Richardson P."/>
            <person name="Rinaldi C."/>
            <person name="Ritland K."/>
            <person name="Rouze P."/>
            <person name="Ryaboy D."/>
            <person name="Schmutz J."/>
            <person name="Schrader J."/>
            <person name="Segerman B."/>
            <person name="Shin H."/>
            <person name="Siddiqui A."/>
            <person name="Sterky F."/>
            <person name="Terry A."/>
            <person name="Tsai C.J."/>
            <person name="Uberbacher E."/>
            <person name="Unneberg P."/>
            <person name="Vahala J."/>
            <person name="Wall K."/>
            <person name="Wessler S."/>
            <person name="Yang G."/>
            <person name="Yin T."/>
            <person name="Douglas C."/>
            <person name="Marra M."/>
            <person name="Sandberg G."/>
            <person name="Van de Peer Y."/>
            <person name="Rokhsar D."/>
        </authorList>
    </citation>
    <scope>NUCLEOTIDE SEQUENCE [LARGE SCALE GENOMIC DNA]</scope>
    <source>
        <strain evidence="2">cv. Nisqually</strain>
    </source>
</reference>
<protein>
    <submittedName>
        <fullName evidence="1">Uncharacterized protein</fullName>
    </submittedName>
</protein>
<organism evidence="1 2">
    <name type="scientific">Populus trichocarpa</name>
    <name type="common">Western balsam poplar</name>
    <name type="synonym">Populus balsamifera subsp. trichocarpa</name>
    <dbReference type="NCBI Taxonomy" id="3694"/>
    <lineage>
        <taxon>Eukaryota</taxon>
        <taxon>Viridiplantae</taxon>
        <taxon>Streptophyta</taxon>
        <taxon>Embryophyta</taxon>
        <taxon>Tracheophyta</taxon>
        <taxon>Spermatophyta</taxon>
        <taxon>Magnoliopsida</taxon>
        <taxon>eudicotyledons</taxon>
        <taxon>Gunneridae</taxon>
        <taxon>Pentapetalae</taxon>
        <taxon>rosids</taxon>
        <taxon>fabids</taxon>
        <taxon>Malpighiales</taxon>
        <taxon>Salicaceae</taxon>
        <taxon>Saliceae</taxon>
        <taxon>Populus</taxon>
    </lineage>
</organism>